<accession>A0A2N3HVE3</accession>
<dbReference type="Pfam" id="PF04542">
    <property type="entry name" value="Sigma70_r2"/>
    <property type="match status" value="1"/>
</dbReference>
<evidence type="ECO:0000256" key="4">
    <source>
        <dbReference type="ARBA" id="ARBA00023163"/>
    </source>
</evidence>
<dbReference type="InterPro" id="IPR036388">
    <property type="entry name" value="WH-like_DNA-bd_sf"/>
</dbReference>
<organism evidence="7 8">
    <name type="scientific">Labilibaculum filiforme</name>
    <dbReference type="NCBI Taxonomy" id="1940526"/>
    <lineage>
        <taxon>Bacteria</taxon>
        <taxon>Pseudomonadati</taxon>
        <taxon>Bacteroidota</taxon>
        <taxon>Bacteroidia</taxon>
        <taxon>Marinilabiliales</taxon>
        <taxon>Marinifilaceae</taxon>
        <taxon>Labilibaculum</taxon>
    </lineage>
</organism>
<name>A0A2N3HVE3_9BACT</name>
<comment type="caution">
    <text evidence="7">The sequence shown here is derived from an EMBL/GenBank/DDBJ whole genome shotgun (WGS) entry which is preliminary data.</text>
</comment>
<dbReference type="GO" id="GO:0003677">
    <property type="term" value="F:DNA binding"/>
    <property type="evidence" value="ECO:0007669"/>
    <property type="project" value="InterPro"/>
</dbReference>
<dbReference type="OrthoDB" id="1056775at2"/>
<dbReference type="InterPro" id="IPR013249">
    <property type="entry name" value="RNA_pol_sigma70_r4_t2"/>
</dbReference>
<dbReference type="Proteomes" id="UP000233535">
    <property type="component" value="Unassembled WGS sequence"/>
</dbReference>
<dbReference type="InterPro" id="IPR007627">
    <property type="entry name" value="RNA_pol_sigma70_r2"/>
</dbReference>
<dbReference type="PANTHER" id="PTHR43133:SF46">
    <property type="entry name" value="RNA POLYMERASE SIGMA-70 FACTOR ECF SUBFAMILY"/>
    <property type="match status" value="1"/>
</dbReference>
<evidence type="ECO:0000256" key="1">
    <source>
        <dbReference type="ARBA" id="ARBA00010641"/>
    </source>
</evidence>
<protein>
    <recommendedName>
        <fullName evidence="9">RNA polymerase</fullName>
    </recommendedName>
</protein>
<evidence type="ECO:0000259" key="6">
    <source>
        <dbReference type="Pfam" id="PF08281"/>
    </source>
</evidence>
<dbReference type="PANTHER" id="PTHR43133">
    <property type="entry name" value="RNA POLYMERASE ECF-TYPE SIGMA FACTO"/>
    <property type="match status" value="1"/>
</dbReference>
<evidence type="ECO:0000313" key="8">
    <source>
        <dbReference type="Proteomes" id="UP000233535"/>
    </source>
</evidence>
<evidence type="ECO:0000259" key="5">
    <source>
        <dbReference type="Pfam" id="PF04542"/>
    </source>
</evidence>
<dbReference type="GO" id="GO:0006352">
    <property type="term" value="P:DNA-templated transcription initiation"/>
    <property type="evidence" value="ECO:0007669"/>
    <property type="project" value="InterPro"/>
</dbReference>
<keyword evidence="4" id="KW-0804">Transcription</keyword>
<dbReference type="AlphaFoldDB" id="A0A2N3HVE3"/>
<dbReference type="SUPFAM" id="SSF88946">
    <property type="entry name" value="Sigma2 domain of RNA polymerase sigma factors"/>
    <property type="match status" value="1"/>
</dbReference>
<dbReference type="GO" id="GO:0016987">
    <property type="term" value="F:sigma factor activity"/>
    <property type="evidence" value="ECO:0007669"/>
    <property type="project" value="UniProtKB-KW"/>
</dbReference>
<evidence type="ECO:0000256" key="2">
    <source>
        <dbReference type="ARBA" id="ARBA00023015"/>
    </source>
</evidence>
<keyword evidence="3" id="KW-0731">Sigma factor</keyword>
<dbReference type="Pfam" id="PF08281">
    <property type="entry name" value="Sigma70_r4_2"/>
    <property type="match status" value="1"/>
</dbReference>
<dbReference type="SUPFAM" id="SSF88659">
    <property type="entry name" value="Sigma3 and sigma4 domains of RNA polymerase sigma factors"/>
    <property type="match status" value="1"/>
</dbReference>
<dbReference type="InterPro" id="IPR013324">
    <property type="entry name" value="RNA_pol_sigma_r3/r4-like"/>
</dbReference>
<proteinExistence type="inferred from homology"/>
<evidence type="ECO:0008006" key="9">
    <source>
        <dbReference type="Google" id="ProtNLM"/>
    </source>
</evidence>
<keyword evidence="8" id="KW-1185">Reference proteome</keyword>
<dbReference type="Gene3D" id="1.10.10.10">
    <property type="entry name" value="Winged helix-like DNA-binding domain superfamily/Winged helix DNA-binding domain"/>
    <property type="match status" value="1"/>
</dbReference>
<gene>
    <name evidence="7" type="ORF">BZG02_13995</name>
</gene>
<dbReference type="Gene3D" id="1.10.1740.10">
    <property type="match status" value="1"/>
</dbReference>
<keyword evidence="2" id="KW-0805">Transcription regulation</keyword>
<reference evidence="7 8" key="1">
    <citation type="journal article" date="2017" name="Front. Microbiol.">
        <title>Labilibaculum manganireducens gen. nov., sp. nov. and Labilibaculum filiforme sp. nov., Novel Bacteroidetes Isolated from Subsurface Sediments of the Baltic Sea.</title>
        <authorList>
            <person name="Vandieken V."/>
            <person name="Marshall I.P."/>
            <person name="Niemann H."/>
            <person name="Engelen B."/>
            <person name="Cypionka H."/>
        </authorList>
    </citation>
    <scope>NUCLEOTIDE SEQUENCE [LARGE SCALE GENOMIC DNA]</scope>
    <source>
        <strain evidence="7 8">59.16B</strain>
    </source>
</reference>
<dbReference type="NCBIfam" id="TIGR02937">
    <property type="entry name" value="sigma70-ECF"/>
    <property type="match status" value="1"/>
</dbReference>
<comment type="similarity">
    <text evidence="1">Belongs to the sigma-70 factor family. ECF subfamily.</text>
</comment>
<dbReference type="InterPro" id="IPR014284">
    <property type="entry name" value="RNA_pol_sigma-70_dom"/>
</dbReference>
<dbReference type="InterPro" id="IPR039425">
    <property type="entry name" value="RNA_pol_sigma-70-like"/>
</dbReference>
<evidence type="ECO:0000256" key="3">
    <source>
        <dbReference type="ARBA" id="ARBA00023082"/>
    </source>
</evidence>
<dbReference type="EMBL" id="MVDD01000010">
    <property type="protein sequence ID" value="PKQ62046.1"/>
    <property type="molecule type" value="Genomic_DNA"/>
</dbReference>
<evidence type="ECO:0000313" key="7">
    <source>
        <dbReference type="EMBL" id="PKQ62046.1"/>
    </source>
</evidence>
<feature type="domain" description="RNA polymerase sigma factor 70 region 4 type 2" evidence="6">
    <location>
        <begin position="129"/>
        <end position="175"/>
    </location>
</feature>
<dbReference type="InterPro" id="IPR013325">
    <property type="entry name" value="RNA_pol_sigma_r2"/>
</dbReference>
<feature type="domain" description="RNA polymerase sigma-70 region 2" evidence="5">
    <location>
        <begin position="28"/>
        <end position="93"/>
    </location>
</feature>
<dbReference type="RefSeq" id="WP_101262074.1">
    <property type="nucleotide sequence ID" value="NZ_MVDD01000010.1"/>
</dbReference>
<sequence length="188" mass="21987">MSSLYKNIHQDLIELCGKNDPKAQFKIYKLYYKAMYNSSLRIVKDVAEAEDIMQEAFLAAFRNIKKYKGEVSFGAWLKRIVVNRSLDSLKKKKLELFPIDNELYKLSEEEANENIEYSEDQFILIKKGIDLLPTGYRIILSLYLIEGYDHEEIGSILNITSSTSRSQFLRAKKKLIQIISEKENQKMR</sequence>